<accession>A0A7Z7N7W9</accession>
<keyword evidence="2" id="KW-1185">Reference proteome</keyword>
<evidence type="ECO:0000313" key="1">
    <source>
        <dbReference type="EMBL" id="SOJ53123.1"/>
    </source>
</evidence>
<comment type="caution">
    <text evidence="1">The sequence shown here is derived from an EMBL/GenBank/DDBJ whole genome shotgun (WGS) entry which is preliminary data.</text>
</comment>
<organism evidence="1 2">
    <name type="scientific">Mycobacterium simulans</name>
    <dbReference type="NCBI Taxonomy" id="627089"/>
    <lineage>
        <taxon>Bacteria</taxon>
        <taxon>Bacillati</taxon>
        <taxon>Actinomycetota</taxon>
        <taxon>Actinomycetes</taxon>
        <taxon>Mycobacteriales</taxon>
        <taxon>Mycobacteriaceae</taxon>
        <taxon>Mycobacterium</taxon>
    </lineage>
</organism>
<gene>
    <name evidence="1" type="ORF">MSIMFB_00624</name>
</gene>
<evidence type="ECO:0000313" key="2">
    <source>
        <dbReference type="Proteomes" id="UP000554965"/>
    </source>
</evidence>
<protein>
    <submittedName>
        <fullName evidence="1">Antitoxin VapB45</fullName>
    </submittedName>
</protein>
<name>A0A7Z7N7W9_9MYCO</name>
<reference evidence="1 2" key="1">
    <citation type="submission" date="2017-10" db="EMBL/GenBank/DDBJ databases">
        <authorList>
            <consortium name="Urmite Genomes"/>
        </authorList>
    </citation>
    <scope>NUCLEOTIDE SEQUENCE [LARGE SCALE GENOMIC DNA]</scope>
    <source>
        <strain evidence="1 2">FB-527</strain>
    </source>
</reference>
<dbReference type="AlphaFoldDB" id="A0A7Z7N7W9"/>
<proteinExistence type="predicted"/>
<dbReference type="EMBL" id="OCTY01000002">
    <property type="protein sequence ID" value="SOJ53123.1"/>
    <property type="molecule type" value="Genomic_DNA"/>
</dbReference>
<dbReference type="Proteomes" id="UP000554965">
    <property type="component" value="Unassembled WGS sequence"/>
</dbReference>
<sequence length="45" mass="4828">MAGTQSSDLRFDVPLYTLAEASKYLVVPRPTLTTWTGTNDGLSPG</sequence>